<keyword evidence="3" id="KW-1185">Reference proteome</keyword>
<evidence type="ECO:0000313" key="3">
    <source>
        <dbReference type="Proteomes" id="UP001519288"/>
    </source>
</evidence>
<reference evidence="2 3" key="1">
    <citation type="submission" date="2021-03" db="EMBL/GenBank/DDBJ databases">
        <title>Genomic Encyclopedia of Type Strains, Phase IV (KMG-IV): sequencing the most valuable type-strain genomes for metagenomic binning, comparative biology and taxonomic classification.</title>
        <authorList>
            <person name="Goeker M."/>
        </authorList>
    </citation>
    <scope>NUCLEOTIDE SEQUENCE [LARGE SCALE GENOMIC DNA]</scope>
    <source>
        <strain evidence="2 3">DSM 26806</strain>
    </source>
</reference>
<organism evidence="2 3">
    <name type="scientific">Paenibacillus shirakamiensis</name>
    <dbReference type="NCBI Taxonomy" id="1265935"/>
    <lineage>
        <taxon>Bacteria</taxon>
        <taxon>Bacillati</taxon>
        <taxon>Bacillota</taxon>
        <taxon>Bacilli</taxon>
        <taxon>Bacillales</taxon>
        <taxon>Paenibacillaceae</taxon>
        <taxon>Paenibacillus</taxon>
    </lineage>
</organism>
<keyword evidence="1" id="KW-0812">Transmembrane</keyword>
<dbReference type="RefSeq" id="WP_209859483.1">
    <property type="nucleotide sequence ID" value="NZ_JAGGLD010000001.1"/>
</dbReference>
<keyword evidence="1" id="KW-1133">Transmembrane helix</keyword>
<keyword evidence="1" id="KW-0472">Membrane</keyword>
<gene>
    <name evidence="2" type="ORF">J2Z69_000888</name>
</gene>
<protein>
    <recommendedName>
        <fullName evidence="4">DUF4367 domain-containing protein</fullName>
    </recommendedName>
</protein>
<dbReference type="Proteomes" id="UP001519288">
    <property type="component" value="Unassembled WGS sequence"/>
</dbReference>
<accession>A0ABS4JDR5</accession>
<feature type="transmembrane region" description="Helical" evidence="1">
    <location>
        <begin position="95"/>
        <end position="113"/>
    </location>
</feature>
<comment type="caution">
    <text evidence="2">The sequence shown here is derived from an EMBL/GenBank/DDBJ whole genome shotgun (WGS) entry which is preliminary data.</text>
</comment>
<evidence type="ECO:0000256" key="1">
    <source>
        <dbReference type="SAM" id="Phobius"/>
    </source>
</evidence>
<dbReference type="EMBL" id="JAGGLD010000001">
    <property type="protein sequence ID" value="MBP1999869.1"/>
    <property type="molecule type" value="Genomic_DNA"/>
</dbReference>
<evidence type="ECO:0000313" key="2">
    <source>
        <dbReference type="EMBL" id="MBP1999869.1"/>
    </source>
</evidence>
<sequence>MGKIGDIWNHLLKASQRTKKMDSRSRELGLYIQLEDLEEDESFDPVDHLIHEAFHLHPSYPPFALPSKEMKKLAWLRVKAEIHHSQKKHRRKSRYRIAGMITAALALGLILLSRNVTQFLFPFAQDTLNKDSKTVQPAKEEDKNNLFNSGHCKTASGFQYSRKYPRSKFLIKKSSEFNPKKLTKIHSRVVDAQSVPLLIDYAIPTLPRIPARYQLDRVELFNFDPQTSVDWVEYSYKAAQDQRLVIRFRDVNSYSSTTPVGDIKSLKIRLMDYTPAYLRTDHSFTEINYRVRHILISIYGHVTREEILLMANDTRLN</sequence>
<proteinExistence type="predicted"/>
<name>A0ABS4JDR5_9BACL</name>
<evidence type="ECO:0008006" key="4">
    <source>
        <dbReference type="Google" id="ProtNLM"/>
    </source>
</evidence>